<proteinExistence type="predicted"/>
<evidence type="ECO:0000256" key="3">
    <source>
        <dbReference type="ARBA" id="ARBA00022676"/>
    </source>
</evidence>
<comment type="subcellular location">
    <subcellularLocation>
        <location evidence="1">Cell membrane</location>
        <topology evidence="1">Multi-pass membrane protein</topology>
    </subcellularLocation>
</comment>
<dbReference type="EMBL" id="SJPW01000001">
    <property type="protein sequence ID" value="TWU60337.1"/>
    <property type="molecule type" value="Genomic_DNA"/>
</dbReference>
<feature type="transmembrane region" description="Helical" evidence="8">
    <location>
        <begin position="467"/>
        <end position="487"/>
    </location>
</feature>
<keyword evidence="11" id="KW-1185">Reference proteome</keyword>
<gene>
    <name evidence="10" type="primary">arnT_3</name>
    <name evidence="10" type="ORF">Poly51_06120</name>
</gene>
<dbReference type="RefSeq" id="WP_146454061.1">
    <property type="nucleotide sequence ID" value="NZ_SJPW01000001.1"/>
</dbReference>
<dbReference type="InterPro" id="IPR038731">
    <property type="entry name" value="RgtA/B/C-like"/>
</dbReference>
<dbReference type="InterPro" id="IPR050297">
    <property type="entry name" value="LipidA_mod_glycosyltrf_83"/>
</dbReference>
<dbReference type="OrthoDB" id="207594at2"/>
<dbReference type="GO" id="GO:0103015">
    <property type="term" value="F:4-amino-4-deoxy-L-arabinose transferase activity"/>
    <property type="evidence" value="ECO:0007669"/>
    <property type="project" value="UniProtKB-EC"/>
</dbReference>
<feature type="transmembrane region" description="Helical" evidence="8">
    <location>
        <begin position="105"/>
        <end position="124"/>
    </location>
</feature>
<feature type="transmembrane region" description="Helical" evidence="8">
    <location>
        <begin position="230"/>
        <end position="248"/>
    </location>
</feature>
<feature type="transmembrane region" description="Helical" evidence="8">
    <location>
        <begin position="282"/>
        <end position="303"/>
    </location>
</feature>
<keyword evidence="6 8" id="KW-1133">Transmembrane helix</keyword>
<dbReference type="GO" id="GO:0009103">
    <property type="term" value="P:lipopolysaccharide biosynthetic process"/>
    <property type="evidence" value="ECO:0007669"/>
    <property type="project" value="UniProtKB-ARBA"/>
</dbReference>
<keyword evidence="7 8" id="KW-0472">Membrane</keyword>
<evidence type="ECO:0000256" key="1">
    <source>
        <dbReference type="ARBA" id="ARBA00004651"/>
    </source>
</evidence>
<keyword evidence="4 10" id="KW-0808">Transferase</keyword>
<dbReference type="Proteomes" id="UP000318288">
    <property type="component" value="Unassembled WGS sequence"/>
</dbReference>
<evidence type="ECO:0000259" key="9">
    <source>
        <dbReference type="Pfam" id="PF13231"/>
    </source>
</evidence>
<feature type="transmembrane region" description="Helical" evidence="8">
    <location>
        <begin position="315"/>
        <end position="334"/>
    </location>
</feature>
<evidence type="ECO:0000256" key="5">
    <source>
        <dbReference type="ARBA" id="ARBA00022692"/>
    </source>
</evidence>
<dbReference type="EC" id="2.4.2.43" evidence="10"/>
<name>A0A5C6FJQ6_9BACT</name>
<comment type="caution">
    <text evidence="10">The sequence shown here is derived from an EMBL/GenBank/DDBJ whole genome shotgun (WGS) entry which is preliminary data.</text>
</comment>
<feature type="domain" description="Glycosyltransferase RgtA/B/C/D-like" evidence="9">
    <location>
        <begin position="82"/>
        <end position="238"/>
    </location>
</feature>
<evidence type="ECO:0000256" key="7">
    <source>
        <dbReference type="ARBA" id="ARBA00023136"/>
    </source>
</evidence>
<evidence type="ECO:0000313" key="11">
    <source>
        <dbReference type="Proteomes" id="UP000318288"/>
    </source>
</evidence>
<keyword evidence="3 10" id="KW-0328">Glycosyltransferase</keyword>
<dbReference type="AlphaFoldDB" id="A0A5C6FJQ6"/>
<dbReference type="GO" id="GO:0005886">
    <property type="term" value="C:plasma membrane"/>
    <property type="evidence" value="ECO:0007669"/>
    <property type="project" value="UniProtKB-SubCell"/>
</dbReference>
<protein>
    <submittedName>
        <fullName evidence="10">Undecaprenyl phosphate-alpha-4-amino-4-deoxy-L-arabinose arabinosyl transferase</fullName>
        <ecNumber evidence="10">2.4.2.43</ecNumber>
    </submittedName>
</protein>
<dbReference type="Pfam" id="PF13231">
    <property type="entry name" value="PMT_2"/>
    <property type="match status" value="1"/>
</dbReference>
<dbReference type="PANTHER" id="PTHR33908:SF11">
    <property type="entry name" value="MEMBRANE PROTEIN"/>
    <property type="match status" value="1"/>
</dbReference>
<evidence type="ECO:0000256" key="2">
    <source>
        <dbReference type="ARBA" id="ARBA00022475"/>
    </source>
</evidence>
<feature type="transmembrane region" description="Helical" evidence="8">
    <location>
        <begin position="393"/>
        <end position="413"/>
    </location>
</feature>
<evidence type="ECO:0000256" key="4">
    <source>
        <dbReference type="ARBA" id="ARBA00022679"/>
    </source>
</evidence>
<accession>A0A5C6FJQ6</accession>
<organism evidence="10 11">
    <name type="scientific">Rubripirellula tenax</name>
    <dbReference type="NCBI Taxonomy" id="2528015"/>
    <lineage>
        <taxon>Bacteria</taxon>
        <taxon>Pseudomonadati</taxon>
        <taxon>Planctomycetota</taxon>
        <taxon>Planctomycetia</taxon>
        <taxon>Pirellulales</taxon>
        <taxon>Pirellulaceae</taxon>
        <taxon>Rubripirellula</taxon>
    </lineage>
</organism>
<feature type="transmembrane region" description="Helical" evidence="8">
    <location>
        <begin position="181"/>
        <end position="197"/>
    </location>
</feature>
<feature type="transmembrane region" description="Helical" evidence="8">
    <location>
        <begin position="425"/>
        <end position="446"/>
    </location>
</feature>
<reference evidence="10 11" key="1">
    <citation type="submission" date="2019-02" db="EMBL/GenBank/DDBJ databases">
        <title>Deep-cultivation of Planctomycetes and their phenomic and genomic characterization uncovers novel biology.</title>
        <authorList>
            <person name="Wiegand S."/>
            <person name="Jogler M."/>
            <person name="Boedeker C."/>
            <person name="Pinto D."/>
            <person name="Vollmers J."/>
            <person name="Rivas-Marin E."/>
            <person name="Kohn T."/>
            <person name="Peeters S.H."/>
            <person name="Heuer A."/>
            <person name="Rast P."/>
            <person name="Oberbeckmann S."/>
            <person name="Bunk B."/>
            <person name="Jeske O."/>
            <person name="Meyerdierks A."/>
            <person name="Storesund J.E."/>
            <person name="Kallscheuer N."/>
            <person name="Luecker S."/>
            <person name="Lage O.M."/>
            <person name="Pohl T."/>
            <person name="Merkel B.J."/>
            <person name="Hornburger P."/>
            <person name="Mueller R.-W."/>
            <person name="Bruemmer F."/>
            <person name="Labrenz M."/>
            <person name="Spormann A.M."/>
            <person name="Op Den Camp H."/>
            <person name="Overmann J."/>
            <person name="Amann R."/>
            <person name="Jetten M.S.M."/>
            <person name="Mascher T."/>
            <person name="Medema M.H."/>
            <person name="Devos D.P."/>
            <person name="Kaster A.-K."/>
            <person name="Ovreas L."/>
            <person name="Rohde M."/>
            <person name="Galperin M.Y."/>
            <person name="Jogler C."/>
        </authorList>
    </citation>
    <scope>NUCLEOTIDE SEQUENCE [LARGE SCALE GENOMIC DNA]</scope>
    <source>
        <strain evidence="10 11">Poly51</strain>
    </source>
</reference>
<evidence type="ECO:0000256" key="6">
    <source>
        <dbReference type="ARBA" id="ARBA00022989"/>
    </source>
</evidence>
<feature type="transmembrane region" description="Helical" evidence="8">
    <location>
        <begin position="157"/>
        <end position="174"/>
    </location>
</feature>
<evidence type="ECO:0000313" key="10">
    <source>
        <dbReference type="EMBL" id="TWU60337.1"/>
    </source>
</evidence>
<keyword evidence="2" id="KW-1003">Cell membrane</keyword>
<dbReference type="PANTHER" id="PTHR33908">
    <property type="entry name" value="MANNOSYLTRANSFERASE YKCB-RELATED"/>
    <property type="match status" value="1"/>
</dbReference>
<feature type="transmembrane region" description="Helical" evidence="8">
    <location>
        <begin position="203"/>
        <end position="223"/>
    </location>
</feature>
<evidence type="ECO:0000256" key="8">
    <source>
        <dbReference type="SAM" id="Phobius"/>
    </source>
</evidence>
<feature type="transmembrane region" description="Helical" evidence="8">
    <location>
        <begin position="340"/>
        <end position="360"/>
    </location>
</feature>
<keyword evidence="5 8" id="KW-0812">Transmembrane</keyword>
<sequence length="601" mass="68321">MATPKKRVTEVGSDAESLDRSTWWREPTLWLLLIVASVAYFSRLTDRPMRGEETRRGLVAAEMMQSGDWIVPREQGELFLSRPPMQNWIIAGFASFRGKVDCWSVRAPSVIALLMTMLLIYGYVRQFFSQLAATAASIAYGTTGQVVEMGPLGETESMYALMVGGSLLLWHWGWTANWNAAVTWSLGYAFAAVGMLAKGPQAPVYFIVPVCTFLICSSQWRLILTRSHAIGIFVFMAIWNAWNIPFWMQVGTESMIQMYRNDIALRFNDDHWAPLVSHLFCYPFETLICLLPWSLLLPALLLPSFWRFDARTNPLVRFHLIAIGTTFLSVWFAVGAKTRYFMPLYPCFSVLFAVVIERCFAAENYRRSQRSRGAILAADRSRRLIWVGSWRRFQLGFLVAMLCGAFALTIVILTDQSSRIASDRVRLATVLCVTVVLIVGTARAYWFRNVEETESDCVRQRTEMSGLFAMGAFVWLAYFGVAMDPIVEDAFDVRPDVAKVGFEIPDGQTLASTGHISHWFTFHFGRTIPIIGMDPDQWPPDTNYVCYYSNTEFPESERSRFEIVGSVVVQSNGPSPRSIIVTRRLEDRIADKNVDERRTYE</sequence>